<feature type="coiled-coil region" evidence="1">
    <location>
        <begin position="1483"/>
        <end position="1525"/>
    </location>
</feature>
<dbReference type="PANTHER" id="PTHR13958">
    <property type="entry name" value="CENTROSOME-ASSOCIATED PROTEIN 350"/>
    <property type="match status" value="1"/>
</dbReference>
<evidence type="ECO:0000256" key="2">
    <source>
        <dbReference type="SAM" id="MobiDB-lite"/>
    </source>
</evidence>
<proteinExistence type="predicted"/>
<accession>A0A8N1S3S2</accession>
<dbReference type="GO" id="GO:0005813">
    <property type="term" value="C:centrosome"/>
    <property type="evidence" value="ECO:0007669"/>
    <property type="project" value="InterPro"/>
</dbReference>
<dbReference type="GeneID" id="105424626"/>
<evidence type="ECO:0000313" key="3">
    <source>
        <dbReference type="Proteomes" id="UP000504615"/>
    </source>
</evidence>
<feature type="compositionally biased region" description="Polar residues" evidence="2">
    <location>
        <begin position="1686"/>
        <end position="1697"/>
    </location>
</feature>
<dbReference type="GO" id="GO:0008017">
    <property type="term" value="F:microtubule binding"/>
    <property type="evidence" value="ECO:0007669"/>
    <property type="project" value="InterPro"/>
</dbReference>
<feature type="compositionally biased region" description="Polar residues" evidence="2">
    <location>
        <begin position="2735"/>
        <end position="2750"/>
    </location>
</feature>
<feature type="region of interest" description="Disordered" evidence="2">
    <location>
        <begin position="468"/>
        <end position="497"/>
    </location>
</feature>
<feature type="compositionally biased region" description="Polar residues" evidence="2">
    <location>
        <begin position="479"/>
        <end position="497"/>
    </location>
</feature>
<feature type="region of interest" description="Disordered" evidence="2">
    <location>
        <begin position="2669"/>
        <end position="2703"/>
    </location>
</feature>
<feature type="region of interest" description="Disordered" evidence="2">
    <location>
        <begin position="2734"/>
        <end position="2770"/>
    </location>
</feature>
<feature type="compositionally biased region" description="Polar residues" evidence="2">
    <location>
        <begin position="1330"/>
        <end position="1349"/>
    </location>
</feature>
<dbReference type="OrthoDB" id="306254at2759"/>
<evidence type="ECO:0000313" key="4">
    <source>
        <dbReference type="RefSeq" id="XP_025073455.1"/>
    </source>
</evidence>
<feature type="region of interest" description="Disordered" evidence="2">
    <location>
        <begin position="967"/>
        <end position="1018"/>
    </location>
</feature>
<feature type="region of interest" description="Disordered" evidence="2">
    <location>
        <begin position="1325"/>
        <end position="1353"/>
    </location>
</feature>
<feature type="region of interest" description="Disordered" evidence="2">
    <location>
        <begin position="1686"/>
        <end position="1711"/>
    </location>
</feature>
<reference evidence="4" key="1">
    <citation type="submission" date="2025-08" db="UniProtKB">
        <authorList>
            <consortium name="RefSeq"/>
        </authorList>
    </citation>
    <scope>IDENTIFICATION</scope>
</reference>
<feature type="compositionally biased region" description="Basic and acidic residues" evidence="2">
    <location>
        <begin position="1001"/>
        <end position="1011"/>
    </location>
</feature>
<dbReference type="Proteomes" id="UP000504615">
    <property type="component" value="Unplaced"/>
</dbReference>
<feature type="coiled-coil region" evidence="1">
    <location>
        <begin position="879"/>
        <end position="944"/>
    </location>
</feature>
<gene>
    <name evidence="4" type="primary">LOC105424626</name>
</gene>
<feature type="coiled-coil region" evidence="1">
    <location>
        <begin position="1788"/>
        <end position="1829"/>
    </location>
</feature>
<dbReference type="PANTHER" id="PTHR13958:SF3">
    <property type="entry name" value="CAP-GLY DOMAIN-CONTAINING PROTEIN-RELATED"/>
    <property type="match status" value="1"/>
</dbReference>
<organism evidence="3 4">
    <name type="scientific">Pogonomyrmex barbatus</name>
    <name type="common">red harvester ant</name>
    <dbReference type="NCBI Taxonomy" id="144034"/>
    <lineage>
        <taxon>Eukaryota</taxon>
        <taxon>Metazoa</taxon>
        <taxon>Ecdysozoa</taxon>
        <taxon>Arthropoda</taxon>
        <taxon>Hexapoda</taxon>
        <taxon>Insecta</taxon>
        <taxon>Pterygota</taxon>
        <taxon>Neoptera</taxon>
        <taxon>Endopterygota</taxon>
        <taxon>Hymenoptera</taxon>
        <taxon>Apocrita</taxon>
        <taxon>Aculeata</taxon>
        <taxon>Formicoidea</taxon>
        <taxon>Formicidae</taxon>
        <taxon>Myrmicinae</taxon>
        <taxon>Pogonomyrmex</taxon>
    </lineage>
</organism>
<feature type="region of interest" description="Disordered" evidence="2">
    <location>
        <begin position="2575"/>
        <end position="2637"/>
    </location>
</feature>
<feature type="compositionally biased region" description="Polar residues" evidence="2">
    <location>
        <begin position="1259"/>
        <end position="1272"/>
    </location>
</feature>
<dbReference type="RefSeq" id="XP_025073455.1">
    <property type="nucleotide sequence ID" value="XM_025217670.1"/>
</dbReference>
<name>A0A8N1S3S2_9HYME</name>
<feature type="compositionally biased region" description="Low complexity" evidence="2">
    <location>
        <begin position="2613"/>
        <end position="2634"/>
    </location>
</feature>
<feature type="compositionally biased region" description="Basic and acidic residues" evidence="2">
    <location>
        <begin position="2599"/>
        <end position="2612"/>
    </location>
</feature>
<feature type="compositionally biased region" description="Basic residues" evidence="2">
    <location>
        <begin position="1242"/>
        <end position="1252"/>
    </location>
</feature>
<evidence type="ECO:0000256" key="1">
    <source>
        <dbReference type="SAM" id="Coils"/>
    </source>
</evidence>
<feature type="compositionally biased region" description="Basic and acidic residues" evidence="2">
    <location>
        <begin position="2669"/>
        <end position="2696"/>
    </location>
</feature>
<dbReference type="InterPro" id="IPR028750">
    <property type="entry name" value="CEP350/CC187"/>
</dbReference>
<feature type="compositionally biased region" description="Basic and acidic residues" evidence="2">
    <location>
        <begin position="302"/>
        <end position="321"/>
    </location>
</feature>
<dbReference type="GO" id="GO:0034453">
    <property type="term" value="P:microtubule anchoring"/>
    <property type="evidence" value="ECO:0007669"/>
    <property type="project" value="InterPro"/>
</dbReference>
<feature type="region of interest" description="Disordered" evidence="2">
    <location>
        <begin position="1237"/>
        <end position="1272"/>
    </location>
</feature>
<feature type="region of interest" description="Disordered" evidence="2">
    <location>
        <begin position="225"/>
        <end position="331"/>
    </location>
</feature>
<keyword evidence="3" id="KW-1185">Reference proteome</keyword>
<protein>
    <submittedName>
        <fullName evidence="4">LOW QUALITY PROTEIN: centrosome-associated protein 350-like</fullName>
    </submittedName>
</protein>
<keyword evidence="1" id="KW-0175">Coiled coil</keyword>
<sequence length="3084" mass="350119">MKSSSQKEESVDKKRYVFFSDPDVIAKRAETSAVAAQINQEFKVQQQLFKEQSADLQTLAIGPNSLENVLSYHPVQPYPFTFISAVKQKLALDDHSDIGKIHDSSSQAKNSFISSILKTNSIQNLNTQNQIVENMDFIKPLKVPDLKISPKTLDFSSRENSNSKELSSMKSEIAAKEFAHDRSDKSLRTGERVQRKLDFSMDESFINCESIEPLKAPNVSIASNLSKKKEHVRDSSREKENRSKRMKKDDSLFVKRDESVKDQVKRSRSPRHVSKKDVSDIRLPLPKSDRPFHATKSNDFSSKSKDKNFVASTAKKDDKRQRSFNTQSAELTRDNLLESKIQTSNESRVFPSWKELDKATLRDYNTSVLSSTENKFKDINHYFLKLNPEVEREDLKHKSDSDNKLLKQDKLSTIYKDQMKRTSDKSKMLNKSEDKIHSVNSELSENDGFMSEANNSKNRISAYFVNSTQSSKSKDLETPTESKQSINSTRSTKTSENFKYAEHSMTQSASIKKDEESCSQSVITTKETITNDDSNDVDINTLPEALFDSRRISLRDGYSPTEFQNLLTPEKMNLLMLKSKRRRYLMQSSDSEVETKCPKYKPMIQSEKDEEVQLIHPTALHMQFQAELHLYDSYNESLRQVMDVEKCLYNSKCEMKEQKNPQKIAEKNEELEKVQTEENCAAAAIDNDTVEKSTWNSVDYKKKDITEARKSSDEAHFNREHYISKGKVDESGYGFNYGKFNKAMIKVAEVQTQTVNDIATQTDISADERHAENRLSEICENAYEPFVRETQVPQYMTLNSAEQFKDLDQVEELSLPSRIRTMSEISLHETTSSIKTETGTEISISTRDITCSFNQYIGSELSRLLQDENQRRFRIEELFKNREKTLNDKTKKLVELEEQKRVLKDTGQDSRSVKKKQRALLLKLQQEKDEIHALKLLYEITSQERKRMLQKQKDMFNLQMSTKSILTKLKRSADSQSPRRLSGPMKGYDIRSNSSMSSLIDSDKSHHDRSQIDPGLHASENDISKLDLLKSNAFISLAEESNTSATKFDESKEQEESPVQIQKKSDMSKYKLRSPKYEEKMPRADILRQKQNQLDMESKRIQGHPMKINIRLLENQDQIKVPQSSKPIADTLASDYVKSESDTLVEELSKRSRTSQITDPSIQTATIAKEKDLTSNVVTANSESIEEEINTIVQDTVSKTTQSQISEIFTNTSKSSRKVDKSITNDKDISKKLQHNAELKTSSKRKSSKYQKTKSSSSILTENISRSKSNSHISEELIKHHDKRTKVETDLFQLDNDKESSILGELDNESQTSLQALVKHSKTIKDKSAKLSSEVTNESKENGSIQVSNKKYENGERNLARNEQDTQNVSTSQISTFAVSHHSSGESEKNFSRSIVLRSQDKDFEQILNAREVALASRKNCVEEWMAWHARLRAEEDRVSRMEQTAFKLVAASNVDQQGGERDLRSFIDTTVSSDTSDVEGRIGLLTEKLAERRLEMARLKREAKKQAKKQLRALEANLLNQIKKYDTTIHEMRKKLESKKAIKETDKLAIEPKSLADFKVPEIPLKRIQDIYKSSDLLRSRSESDLLSTRNQQKDLSKIITPVVYGYKHEKYNSQKSTKSTVKSASALELKGTTDLNDSTRIIFGDYASTEAHNKIRTALSESSTSNDAHVGKYDLSMKRQIEESTTNVKMKQNGVSHDAEDAKTDPNMQSELEVQTISDTRFEDHSTINTESANDKLITSQSQPKTLTILSEIQEVENTENSKSIPSKSEYSTENAARVTAADSSILTYSRKLDFLQLNNKNLSEDISSIEKDIKALSEIMSRLSNETNEKSKVDNDERNTSQDISEIISKSIFSNKTTDIENERKQTASAETEIDESPLSMSINNRKLISSNDLSHDKYLSDKINEISTIIPEKAPIISKSPREIDYEAKSKEIMNEIEKSILSKHTKSGDPALVLENGNEELLNDFVSELSIKSISEILSKVSESRKSLDLAKNTAKQIDNSKNDINEQSDLSETKLEKDLVKSPVEEAHLLKFSEHFGTELVHSPIIAGHRSKENYKTISQDDSRSVPSIVSSSHILAGENYKSSKKISEVEARSDVDDAKILISKNLDEDIHTEALDNTVTNSMTLASNVDQNQSRIISNISQDKNDWTTSESFEVPQDEISTGVREEFANSRSDLSHTDSIRSHTDAMNKFSEKNVSHVDDIANKEAENEHLISDADASGLFPKEKSINVQDVTFNITLTQSQMTKSNDELDDILDIIARENNKEKSIPNNEDEKLNNVMSDSMIELLDRVKDIVENDEESVDSRFKGLLCDMDISLDNRTTADDLILNNKASSETNVGDINESNKIPANICENNKSSNHEEIVDTLLRAVDDNKTTIDVNLRVEIDNEESPCEMVSEVQEIIITELDSSSAEDNVLSELEIDAKVELAEEEEFATCNVDEDKNKYATKRSQGITSIEIKECLESISEHDSSEGEQLDNLVEVAMSGLDTVEKPVALRDSPKSVINDAVSTQTGQEAEEETTDKIEKYDEVVMSDAPIIENVNKTFEILKDPEYEDISEESLEVSEILDKNDLPRTPAKKSANLPDSYRTTQKSEDVLRILDEISQKSSSDSNNSQNNQRSVQSVPSATEEISNLGVEISAIDNRESSLERNRIATNKLEEKSYEVEEETRDRFQEGVKLQDRRSRSTEVSDADDLSKKKSVIPLRLDEHDADDKSSQIIHELRERVSQLQEQNGSSESSEASDTPRGVSEIEMDSPRDFNDSRLDIDILDDDLLSGSKATNRNIDMDTNFHSASIVTASDKDIETMIDELRASLLQPGHDRQAKMLRIEQLEIELKIKKLEAEEVSYYVREIPNKPPPPYIPPEDGRLSTSLGSPTPVTAVIPSNVEELTSFTEKATALIYNAKLAGEDIANLEAPPEIYELTKDKSESVKRDRRIYNTFLFDLCKETIVEVYRAEYEKPGPSWTKPNVKTKPMMKIPKNVEELIEYVNKEVATLFGFKTKLQRENMVMRWSRKRRDRVDELLAREAQAEEDEWTKFHHDELAVKNGLTVTILDTLVMETANVVKIAYGKKRRMMV</sequence>
<feature type="region of interest" description="Disordered" evidence="2">
    <location>
        <begin position="1042"/>
        <end position="1071"/>
    </location>
</feature>
<feature type="compositionally biased region" description="Basic and acidic residues" evidence="2">
    <location>
        <begin position="231"/>
        <end position="265"/>
    </location>
</feature>